<organism evidence="3">
    <name type="scientific">marine sediment metagenome</name>
    <dbReference type="NCBI Taxonomy" id="412755"/>
    <lineage>
        <taxon>unclassified sequences</taxon>
        <taxon>metagenomes</taxon>
        <taxon>ecological metagenomes</taxon>
    </lineage>
</organism>
<dbReference type="PANTHER" id="PTHR43977">
    <property type="entry name" value="STRUCTURAL MAINTENANCE OF CHROMOSOMES PROTEIN 3"/>
    <property type="match status" value="1"/>
</dbReference>
<dbReference type="EMBL" id="BARS01008623">
    <property type="protein sequence ID" value="GAF81460.1"/>
    <property type="molecule type" value="Genomic_DNA"/>
</dbReference>
<feature type="non-terminal residue" evidence="3">
    <location>
        <position position="1"/>
    </location>
</feature>
<dbReference type="AlphaFoldDB" id="X0TZ96"/>
<protein>
    <recommendedName>
        <fullName evidence="2">RecF/RecN/SMC N-terminal domain-containing protein</fullName>
    </recommendedName>
</protein>
<keyword evidence="1" id="KW-0175">Coiled coil</keyword>
<gene>
    <name evidence="3" type="ORF">S01H1_16392</name>
</gene>
<comment type="caution">
    <text evidence="3">The sequence shown here is derived from an EMBL/GenBank/DDBJ whole genome shotgun (WGS) entry which is preliminary data.</text>
</comment>
<reference evidence="3" key="1">
    <citation type="journal article" date="2014" name="Front. Microbiol.">
        <title>High frequency of phylogenetically diverse reductive dehalogenase-homologous genes in deep subseafloor sedimentary metagenomes.</title>
        <authorList>
            <person name="Kawai M."/>
            <person name="Futagami T."/>
            <person name="Toyoda A."/>
            <person name="Takaki Y."/>
            <person name="Nishi S."/>
            <person name="Hori S."/>
            <person name="Arai W."/>
            <person name="Tsubouchi T."/>
            <person name="Morono Y."/>
            <person name="Uchiyama I."/>
            <person name="Ito T."/>
            <person name="Fujiyama A."/>
            <person name="Inagaki F."/>
            <person name="Takami H."/>
        </authorList>
    </citation>
    <scope>NUCLEOTIDE SEQUENCE</scope>
    <source>
        <strain evidence="3">Expedition CK06-06</strain>
    </source>
</reference>
<feature type="coiled-coil region" evidence="1">
    <location>
        <begin position="171"/>
        <end position="205"/>
    </location>
</feature>
<evidence type="ECO:0000259" key="2">
    <source>
        <dbReference type="Pfam" id="PF02463"/>
    </source>
</evidence>
<dbReference type="Pfam" id="PF02463">
    <property type="entry name" value="SMC_N"/>
    <property type="match status" value="1"/>
</dbReference>
<evidence type="ECO:0000313" key="3">
    <source>
        <dbReference type="EMBL" id="GAF81460.1"/>
    </source>
</evidence>
<feature type="domain" description="RecF/RecN/SMC N-terminal" evidence="2">
    <location>
        <begin position="55"/>
        <end position="347"/>
    </location>
</feature>
<dbReference type="InterPro" id="IPR003395">
    <property type="entry name" value="RecF/RecN/SMC_N"/>
</dbReference>
<dbReference type="InterPro" id="IPR027417">
    <property type="entry name" value="P-loop_NTPase"/>
</dbReference>
<dbReference type="SUPFAM" id="SSF52540">
    <property type="entry name" value="P-loop containing nucleoside triphosphate hydrolases"/>
    <property type="match status" value="1"/>
</dbReference>
<name>X0TZ96_9ZZZZ</name>
<accession>X0TZ96</accession>
<dbReference type="Gene3D" id="3.40.50.300">
    <property type="entry name" value="P-loop containing nucleotide triphosphate hydrolases"/>
    <property type="match status" value="1"/>
</dbReference>
<feature type="coiled-coil region" evidence="1">
    <location>
        <begin position="25"/>
        <end position="129"/>
    </location>
</feature>
<sequence length="355" mass="41557">LEVNELSRSEERNLGIEITTKQRELERIKLAIKQIIRDKQEITEDLLEIEENLEEKQEIIQEKEQQAQHLKQKYQKMFDEKNNIQDKVRMFETNLMKHQNEGRLSEGDINNLNITKAQINAKKETFEQELKEFPKIEFLSLPIPKLKEKQQRTEEILARIGNVNMRALEEYGKVKEAYDQIKEKVDQLENEKEKILLVIAQIDRKKRKTFLTTLRQVNELFSRNFMQLSTKGSVTLEPQDKKEIFNAGLDILVKVSPGKYFDVTSLSGGEQCLVALSLIFAIQEFRPYCFYIFDEIDAALDRRNSEKLAYLLKKYMKNGQYLIITHNDSLISEASNNLYGVTMQEGISKILSLEV</sequence>
<proteinExistence type="predicted"/>
<evidence type="ECO:0000256" key="1">
    <source>
        <dbReference type="SAM" id="Coils"/>
    </source>
</evidence>